<keyword evidence="1" id="KW-0472">Membrane</keyword>
<dbReference type="EMBL" id="WSRP01000015">
    <property type="protein sequence ID" value="MVX56784.1"/>
    <property type="molecule type" value="Genomic_DNA"/>
</dbReference>
<keyword evidence="3" id="KW-1185">Reference proteome</keyword>
<sequence length="146" mass="16738">MAYSYLGHLEVFKEVWISYVVLAFCILLSISVFVLVKGVLRFIAQAFRLALNVRETNRQRSYEESYRNRQWEDAVISRVRALPTPTQLRFKSAGSESFEVIGHDLTINELSELGAVKVINRTARGLWIILTEKGIAAVRKKSDLIY</sequence>
<evidence type="ECO:0000256" key="1">
    <source>
        <dbReference type="SAM" id="Phobius"/>
    </source>
</evidence>
<evidence type="ECO:0000313" key="2">
    <source>
        <dbReference type="EMBL" id="MVX56784.1"/>
    </source>
</evidence>
<reference evidence="2 3" key="1">
    <citation type="submission" date="2019-12" db="EMBL/GenBank/DDBJ databases">
        <title>Microbes associate with the intestines of laboratory mice.</title>
        <authorList>
            <person name="Navarre W."/>
            <person name="Wong E."/>
        </authorList>
    </citation>
    <scope>NUCLEOTIDE SEQUENCE [LARGE SCALE GENOMIC DNA]</scope>
    <source>
        <strain evidence="2 3">NM82_D38</strain>
    </source>
</reference>
<organism evidence="2 3">
    <name type="scientific">Parasutterella muris</name>
    <dbReference type="NCBI Taxonomy" id="2565572"/>
    <lineage>
        <taxon>Bacteria</taxon>
        <taxon>Pseudomonadati</taxon>
        <taxon>Pseudomonadota</taxon>
        <taxon>Betaproteobacteria</taxon>
        <taxon>Burkholderiales</taxon>
        <taxon>Sutterellaceae</taxon>
        <taxon>Parasutterella</taxon>
    </lineage>
</organism>
<accession>A0A6L6YHC6</accession>
<dbReference type="Proteomes" id="UP000472580">
    <property type="component" value="Unassembled WGS sequence"/>
</dbReference>
<dbReference type="AlphaFoldDB" id="A0A6L6YHC6"/>
<evidence type="ECO:0000313" key="3">
    <source>
        <dbReference type="Proteomes" id="UP000472580"/>
    </source>
</evidence>
<comment type="caution">
    <text evidence="2">The sequence shown here is derived from an EMBL/GenBank/DDBJ whole genome shotgun (WGS) entry which is preliminary data.</text>
</comment>
<keyword evidence="1" id="KW-0812">Transmembrane</keyword>
<proteinExistence type="predicted"/>
<gene>
    <name evidence="2" type="ORF">E5987_06120</name>
</gene>
<protein>
    <submittedName>
        <fullName evidence="2">Uncharacterized protein</fullName>
    </submittedName>
</protein>
<feature type="transmembrane region" description="Helical" evidence="1">
    <location>
        <begin position="16"/>
        <end position="40"/>
    </location>
</feature>
<name>A0A6L6YHC6_9BURK</name>
<keyword evidence="1" id="KW-1133">Transmembrane helix</keyword>